<dbReference type="InterPro" id="IPR000160">
    <property type="entry name" value="GGDEF_dom"/>
</dbReference>
<evidence type="ECO:0000313" key="5">
    <source>
        <dbReference type="Proteomes" id="UP000305709"/>
    </source>
</evidence>
<dbReference type="Proteomes" id="UP000305709">
    <property type="component" value="Unassembled WGS sequence"/>
</dbReference>
<organism evidence="4 5">
    <name type="scientific">Rubellimicrobium roseum</name>
    <dbReference type="NCBI Taxonomy" id="687525"/>
    <lineage>
        <taxon>Bacteria</taxon>
        <taxon>Pseudomonadati</taxon>
        <taxon>Pseudomonadota</taxon>
        <taxon>Alphaproteobacteria</taxon>
        <taxon>Rhodobacterales</taxon>
        <taxon>Roseobacteraceae</taxon>
        <taxon>Rubellimicrobium</taxon>
    </lineage>
</organism>
<dbReference type="PANTHER" id="PTHR45138:SF24">
    <property type="entry name" value="DIGUANYLATE CYCLASE DGCC-RELATED"/>
    <property type="match status" value="1"/>
</dbReference>
<dbReference type="EMBL" id="VDFV01000001">
    <property type="protein sequence ID" value="TNC74675.1"/>
    <property type="molecule type" value="Genomic_DNA"/>
</dbReference>
<dbReference type="InterPro" id="IPR043128">
    <property type="entry name" value="Rev_trsase/Diguanyl_cyclase"/>
</dbReference>
<dbReference type="GO" id="GO:0005886">
    <property type="term" value="C:plasma membrane"/>
    <property type="evidence" value="ECO:0007669"/>
    <property type="project" value="TreeGrafter"/>
</dbReference>
<dbReference type="SUPFAM" id="SSF55073">
    <property type="entry name" value="Nucleotide cyclase"/>
    <property type="match status" value="1"/>
</dbReference>
<dbReference type="OrthoDB" id="9812260at2"/>
<keyword evidence="5" id="KW-1185">Reference proteome</keyword>
<dbReference type="GO" id="GO:0043709">
    <property type="term" value="P:cell adhesion involved in single-species biofilm formation"/>
    <property type="evidence" value="ECO:0007669"/>
    <property type="project" value="TreeGrafter"/>
</dbReference>
<dbReference type="InterPro" id="IPR029787">
    <property type="entry name" value="Nucleotide_cyclase"/>
</dbReference>
<dbReference type="RefSeq" id="WP_139079669.1">
    <property type="nucleotide sequence ID" value="NZ_VDFV01000001.1"/>
</dbReference>
<feature type="transmembrane region" description="Helical" evidence="2">
    <location>
        <begin position="20"/>
        <end position="39"/>
    </location>
</feature>
<dbReference type="GO" id="GO:0052621">
    <property type="term" value="F:diguanylate cyclase activity"/>
    <property type="evidence" value="ECO:0007669"/>
    <property type="project" value="UniProtKB-EC"/>
</dbReference>
<dbReference type="PROSITE" id="PS50887">
    <property type="entry name" value="GGDEF"/>
    <property type="match status" value="1"/>
</dbReference>
<keyword evidence="2" id="KW-0812">Transmembrane</keyword>
<evidence type="ECO:0000313" key="4">
    <source>
        <dbReference type="EMBL" id="TNC74675.1"/>
    </source>
</evidence>
<evidence type="ECO:0000259" key="3">
    <source>
        <dbReference type="PROSITE" id="PS50887"/>
    </source>
</evidence>
<evidence type="ECO:0000256" key="1">
    <source>
        <dbReference type="ARBA" id="ARBA00012528"/>
    </source>
</evidence>
<comment type="caution">
    <text evidence="4">The sequence shown here is derived from an EMBL/GenBank/DDBJ whole genome shotgun (WGS) entry which is preliminary data.</text>
</comment>
<feature type="domain" description="GGDEF" evidence="3">
    <location>
        <begin position="150"/>
        <end position="279"/>
    </location>
</feature>
<gene>
    <name evidence="4" type="ORF">FHG71_00620</name>
</gene>
<dbReference type="GO" id="GO:1902201">
    <property type="term" value="P:negative regulation of bacterial-type flagellum-dependent cell motility"/>
    <property type="evidence" value="ECO:0007669"/>
    <property type="project" value="TreeGrafter"/>
</dbReference>
<dbReference type="PANTHER" id="PTHR45138">
    <property type="entry name" value="REGULATORY COMPONENTS OF SENSORY TRANSDUCTION SYSTEM"/>
    <property type="match status" value="1"/>
</dbReference>
<dbReference type="NCBIfam" id="TIGR00254">
    <property type="entry name" value="GGDEF"/>
    <property type="match status" value="1"/>
</dbReference>
<dbReference type="AlphaFoldDB" id="A0A5C4NLA6"/>
<dbReference type="Pfam" id="PF00990">
    <property type="entry name" value="GGDEF"/>
    <property type="match status" value="1"/>
</dbReference>
<keyword evidence="2" id="KW-1133">Transmembrane helix</keyword>
<dbReference type="CDD" id="cd01949">
    <property type="entry name" value="GGDEF"/>
    <property type="match status" value="1"/>
</dbReference>
<proteinExistence type="predicted"/>
<dbReference type="Gene3D" id="3.30.70.270">
    <property type="match status" value="1"/>
</dbReference>
<sequence length="284" mass="30705">MWLYRLLSRVFPRSFGAKIALVAALGILVPLGALVALLRHDSGALSDPWRAGVAAGAALAWTAVVLVLLQALLQPLRLLAAHLDDWQEGWHPGHLPKTFGDEPGRLMRQVNRLMDQASFVMGGARSVSDIDPLTGALNQRGLEAEMAGGAPGWVLRFGVDDLDTIRHRWGRDAEDEALRTLVRQARATLRPGDVLARLDDQDFVALLPALAPETVRGVAERLRRAVEMRVRTKGGPVTISVGLAQHMGGPDGDPVLQRAKSALSQARLRTQSRICEASTLLDAA</sequence>
<accession>A0A5C4NLA6</accession>
<dbReference type="EC" id="2.7.7.65" evidence="1"/>
<dbReference type="InterPro" id="IPR050469">
    <property type="entry name" value="Diguanylate_Cyclase"/>
</dbReference>
<dbReference type="SMART" id="SM00267">
    <property type="entry name" value="GGDEF"/>
    <property type="match status" value="1"/>
</dbReference>
<feature type="transmembrane region" description="Helical" evidence="2">
    <location>
        <begin position="51"/>
        <end position="73"/>
    </location>
</feature>
<evidence type="ECO:0000256" key="2">
    <source>
        <dbReference type="SAM" id="Phobius"/>
    </source>
</evidence>
<name>A0A5C4NLA6_9RHOB</name>
<protein>
    <recommendedName>
        <fullName evidence="1">diguanylate cyclase</fullName>
        <ecNumber evidence="1">2.7.7.65</ecNumber>
    </recommendedName>
</protein>
<keyword evidence="2" id="KW-0472">Membrane</keyword>
<reference evidence="4 5" key="1">
    <citation type="submission" date="2019-06" db="EMBL/GenBank/DDBJ databases">
        <authorList>
            <person name="Jiang L."/>
        </authorList>
    </citation>
    <scope>NUCLEOTIDE SEQUENCE [LARGE SCALE GENOMIC DNA]</scope>
    <source>
        <strain evidence="4 5">YIM 48858</strain>
    </source>
</reference>